<keyword evidence="5" id="KW-0472">Membrane</keyword>
<dbReference type="FunFam" id="1.10.10.10:FF:000479">
    <property type="entry name" value="Predicted protein"/>
    <property type="match status" value="1"/>
</dbReference>
<sequence>MSMKKSKVDHTYTDHSQDLVLNYDQESNKNLFPAKLHKIVSTPGYQHIIAWRPHGRAWKIVNKPLFISVVLPEHFNHSNFSSFNRSVNGWGFKRLAKEGPDHNAYYHPLFLRGKLELTSAMTRLVNPGRRLTNKDAEPDLYEISRRYTLDPVPGIANNPPMVEAEANSNKRASSPILAIPGMPYLAHRPSHYNHPLPAFHHPMPYNYNQHPPRPQQLLHLNCLLNLLTMYNLVISHRTLPHNQWETNMLQGIMIHGVNRPQLIVIGIPACLITIGIPVCLLTNGIVGGIRSCLITNCIRARAGLLWKGIRKSPNLLVQPVRVINTTVKESSYVDYLFRG</sequence>
<dbReference type="SMART" id="SM00415">
    <property type="entry name" value="HSF"/>
    <property type="match status" value="1"/>
</dbReference>
<dbReference type="SUPFAM" id="SSF46785">
    <property type="entry name" value="Winged helix' DNA-binding domain"/>
    <property type="match status" value="1"/>
</dbReference>
<dbReference type="Pfam" id="PF00447">
    <property type="entry name" value="HSF_DNA-bind"/>
    <property type="match status" value="1"/>
</dbReference>
<name>A0ABD3PPM9_9STRA</name>
<evidence type="ECO:0000256" key="4">
    <source>
        <dbReference type="RuleBase" id="RU004020"/>
    </source>
</evidence>
<comment type="subcellular location">
    <subcellularLocation>
        <location evidence="1">Nucleus</location>
    </subcellularLocation>
</comment>
<keyword evidence="3" id="KW-0539">Nucleus</keyword>
<keyword evidence="5" id="KW-0812">Transmembrane</keyword>
<dbReference type="InterPro" id="IPR000232">
    <property type="entry name" value="HSF_DNA-bd"/>
</dbReference>
<evidence type="ECO:0000256" key="2">
    <source>
        <dbReference type="ARBA" id="ARBA00023125"/>
    </source>
</evidence>
<dbReference type="PRINTS" id="PR00056">
    <property type="entry name" value="HSFDOMAIN"/>
</dbReference>
<keyword evidence="2" id="KW-0238">DNA-binding</keyword>
<dbReference type="InterPro" id="IPR036388">
    <property type="entry name" value="WH-like_DNA-bd_sf"/>
</dbReference>
<dbReference type="InterPro" id="IPR036390">
    <property type="entry name" value="WH_DNA-bd_sf"/>
</dbReference>
<dbReference type="GO" id="GO:0003677">
    <property type="term" value="F:DNA binding"/>
    <property type="evidence" value="ECO:0007669"/>
    <property type="project" value="UniProtKB-KW"/>
</dbReference>
<organism evidence="7 8">
    <name type="scientific">Stephanodiscus triporus</name>
    <dbReference type="NCBI Taxonomy" id="2934178"/>
    <lineage>
        <taxon>Eukaryota</taxon>
        <taxon>Sar</taxon>
        <taxon>Stramenopiles</taxon>
        <taxon>Ochrophyta</taxon>
        <taxon>Bacillariophyta</taxon>
        <taxon>Coscinodiscophyceae</taxon>
        <taxon>Thalassiosirophycidae</taxon>
        <taxon>Stephanodiscales</taxon>
        <taxon>Stephanodiscaceae</taxon>
        <taxon>Stephanodiscus</taxon>
    </lineage>
</organism>
<dbReference type="Proteomes" id="UP001530315">
    <property type="component" value="Unassembled WGS sequence"/>
</dbReference>
<dbReference type="PANTHER" id="PTHR10015:SF206">
    <property type="entry name" value="HSF-TYPE DNA-BINDING DOMAIN-CONTAINING PROTEIN"/>
    <property type="match status" value="1"/>
</dbReference>
<keyword evidence="8" id="KW-1185">Reference proteome</keyword>
<reference evidence="7 8" key="1">
    <citation type="submission" date="2024-10" db="EMBL/GenBank/DDBJ databases">
        <title>Updated reference genomes for cyclostephanoid diatoms.</title>
        <authorList>
            <person name="Roberts W.R."/>
            <person name="Alverson A.J."/>
        </authorList>
    </citation>
    <scope>NUCLEOTIDE SEQUENCE [LARGE SCALE GENOMIC DNA]</scope>
    <source>
        <strain evidence="7 8">AJA276-08</strain>
    </source>
</reference>
<comment type="similarity">
    <text evidence="4">Belongs to the HSF family.</text>
</comment>
<dbReference type="EMBL" id="JALLAZ020000669">
    <property type="protein sequence ID" value="KAL3789722.1"/>
    <property type="molecule type" value="Genomic_DNA"/>
</dbReference>
<feature type="domain" description="HSF-type DNA-binding" evidence="6">
    <location>
        <begin position="28"/>
        <end position="124"/>
    </location>
</feature>
<dbReference type="AlphaFoldDB" id="A0ABD3PPM9"/>
<evidence type="ECO:0000259" key="6">
    <source>
        <dbReference type="SMART" id="SM00415"/>
    </source>
</evidence>
<dbReference type="GO" id="GO:0005634">
    <property type="term" value="C:nucleus"/>
    <property type="evidence" value="ECO:0007669"/>
    <property type="project" value="UniProtKB-SubCell"/>
</dbReference>
<gene>
    <name evidence="7" type="ORF">ACHAW5_009983</name>
</gene>
<dbReference type="Gene3D" id="1.10.10.10">
    <property type="entry name" value="Winged helix-like DNA-binding domain superfamily/Winged helix DNA-binding domain"/>
    <property type="match status" value="1"/>
</dbReference>
<evidence type="ECO:0000256" key="3">
    <source>
        <dbReference type="ARBA" id="ARBA00023242"/>
    </source>
</evidence>
<accession>A0ABD3PPM9</accession>
<evidence type="ECO:0000256" key="1">
    <source>
        <dbReference type="ARBA" id="ARBA00004123"/>
    </source>
</evidence>
<proteinExistence type="inferred from homology"/>
<comment type="caution">
    <text evidence="7">The sequence shown here is derived from an EMBL/GenBank/DDBJ whole genome shotgun (WGS) entry which is preliminary data.</text>
</comment>
<evidence type="ECO:0000256" key="5">
    <source>
        <dbReference type="SAM" id="Phobius"/>
    </source>
</evidence>
<evidence type="ECO:0000313" key="8">
    <source>
        <dbReference type="Proteomes" id="UP001530315"/>
    </source>
</evidence>
<evidence type="ECO:0000313" key="7">
    <source>
        <dbReference type="EMBL" id="KAL3789722.1"/>
    </source>
</evidence>
<dbReference type="PANTHER" id="PTHR10015">
    <property type="entry name" value="HEAT SHOCK TRANSCRIPTION FACTOR"/>
    <property type="match status" value="1"/>
</dbReference>
<feature type="transmembrane region" description="Helical" evidence="5">
    <location>
        <begin position="262"/>
        <end position="286"/>
    </location>
</feature>
<protein>
    <recommendedName>
        <fullName evidence="6">HSF-type DNA-binding domain-containing protein</fullName>
    </recommendedName>
</protein>
<keyword evidence="5" id="KW-1133">Transmembrane helix</keyword>